<protein>
    <submittedName>
        <fullName evidence="1">Uncharacterized protein</fullName>
    </submittedName>
</protein>
<evidence type="ECO:0000313" key="1">
    <source>
        <dbReference type="EMBL" id="KAI4804278.1"/>
    </source>
</evidence>
<name>A0ACB9VWQ8_CHAAC</name>
<proteinExistence type="predicted"/>
<comment type="caution">
    <text evidence="1">The sequence shown here is derived from an EMBL/GenBank/DDBJ whole genome shotgun (WGS) entry which is preliminary data.</text>
</comment>
<keyword evidence="2" id="KW-1185">Reference proteome</keyword>
<accession>A0ACB9VWQ8</accession>
<organism evidence="1 2">
    <name type="scientific">Chaenocephalus aceratus</name>
    <name type="common">Blackfin icefish</name>
    <name type="synonym">Chaenichthys aceratus</name>
    <dbReference type="NCBI Taxonomy" id="36190"/>
    <lineage>
        <taxon>Eukaryota</taxon>
        <taxon>Metazoa</taxon>
        <taxon>Chordata</taxon>
        <taxon>Craniata</taxon>
        <taxon>Vertebrata</taxon>
        <taxon>Euteleostomi</taxon>
        <taxon>Actinopterygii</taxon>
        <taxon>Neopterygii</taxon>
        <taxon>Teleostei</taxon>
        <taxon>Neoteleostei</taxon>
        <taxon>Acanthomorphata</taxon>
        <taxon>Eupercaria</taxon>
        <taxon>Perciformes</taxon>
        <taxon>Notothenioidei</taxon>
        <taxon>Channichthyidae</taxon>
        <taxon>Chaenocephalus</taxon>
    </lineage>
</organism>
<dbReference type="EMBL" id="CM043799">
    <property type="protein sequence ID" value="KAI4804278.1"/>
    <property type="molecule type" value="Genomic_DNA"/>
</dbReference>
<feature type="non-terminal residue" evidence="1">
    <location>
        <position position="1"/>
    </location>
</feature>
<reference evidence="1" key="1">
    <citation type="submission" date="2022-05" db="EMBL/GenBank/DDBJ databases">
        <title>Chromosome-level genome of Chaenocephalus aceratus.</title>
        <authorList>
            <person name="Park H."/>
        </authorList>
    </citation>
    <scope>NUCLEOTIDE SEQUENCE</scope>
    <source>
        <strain evidence="1">KU_202001</strain>
    </source>
</reference>
<evidence type="ECO:0000313" key="2">
    <source>
        <dbReference type="Proteomes" id="UP001057452"/>
    </source>
</evidence>
<sequence>TQFWIELFGALGERHLFSALGERQLFSALGERQLFSALGERHLFSALGERQLFSDRRERHLFSDRRERHLFSDRRERHLFSDLGERHLFSDLGERHLFSDRRERHLFSALGERHLFSDRRERHLFSDLGERHLFSDRRERHLFSDLGERHLFSDLGERHLFSDLGERHLFSALGERQLFSDLGERHLFSDRRERHLFSDLGERHLFSDRRERHLFSDLGERHLFSDRRERHLFSDRRERHLFSDRRERHLFSALGERHLFSDRRERHLFSDLGERHLFSDRRERHLFSALGERHLFSDLGERHLFSDLGERHLFSDLLNSQTLSPSSALHELYPIIIAAILWGHEWSRKAILIHTDNSAVVEILNKGRSRSLAIMQFLRRLTLISAQHQFILKAAHIPGHENGIADSVSFPIPEIQKLGPRGGSPFHTSPTVFSHHIQLNPQLELLSHASREAILNSLAPSTLSAYLTGWNCFKAYHGAYQLPFPTLDVISVCNFITHTHSIRKCRTSTIQTYLAGINFFIKIASGQPCPSTSHSHVTMLIKGLRKQEPSLTAKRLPLTSDLLSLCIRSLRSGYVSPMVDLTLECMFLLAFFGFLRCSEFAPTSSAYNPHHHPSLSDISLHTNDSLVFTLRRSKTDQLGISFPIHIFRLNSYLSPYEPLTKYLSARRAHAQLGSI</sequence>
<dbReference type="Proteomes" id="UP001057452">
    <property type="component" value="Chromosome 15"/>
</dbReference>
<gene>
    <name evidence="1" type="ORF">KUCAC02_025911</name>
</gene>